<dbReference type="InterPro" id="IPR052020">
    <property type="entry name" value="Cyclic_di-GMP/3'3'-cGAMP_PDE"/>
</dbReference>
<feature type="non-terminal residue" evidence="3">
    <location>
        <position position="334"/>
    </location>
</feature>
<dbReference type="PROSITE" id="PS50110">
    <property type="entry name" value="RESPONSE_REGULATORY"/>
    <property type="match status" value="1"/>
</dbReference>
<gene>
    <name evidence="3" type="ORF">ENJ98_02090</name>
</gene>
<dbReference type="Gene3D" id="3.40.50.2300">
    <property type="match status" value="1"/>
</dbReference>
<dbReference type="SUPFAM" id="SSF52172">
    <property type="entry name" value="CheY-like"/>
    <property type="match status" value="1"/>
</dbReference>
<dbReference type="SMART" id="SM00448">
    <property type="entry name" value="REC"/>
    <property type="match status" value="1"/>
</dbReference>
<proteinExistence type="predicted"/>
<sequence>MSERVLFVDDELNVLNAYKRALRRQFDLHLASSGQEALERLAEEGEYAVIVSDMRMPGMDGVELLSRFRRESPATVRIMLTGNSDQETAVAAVNEGDVFRFLNKPCSPQELAAAINDGLEQYRLQKAEKELLEKTVKGSLNAMSEVLSLLNPEAFGRTAGIRKQMCGIVTELGFEPEWWFEPLAMLSRIGWVILPDNLQIKVTRGQALTEEEERLYRQYPEVGAELLSRIPRMERVAEAIRYQEKHYDGGGFPEDSRKGEAIPFGARLLKVVLDFDRALSAGLNQEEALGRLHWNRKHYDPRILEALEAVLGSSETHEVIEIDVPGLADGMLLH</sequence>
<dbReference type="GO" id="GO:0000160">
    <property type="term" value="P:phosphorelay signal transduction system"/>
    <property type="evidence" value="ECO:0007669"/>
    <property type="project" value="InterPro"/>
</dbReference>
<dbReference type="PANTHER" id="PTHR45228:SF8">
    <property type="entry name" value="TWO-COMPONENT RESPONSE REGULATOR-RELATED"/>
    <property type="match status" value="1"/>
</dbReference>
<dbReference type="InterPro" id="IPR001789">
    <property type="entry name" value="Sig_transdc_resp-reg_receiver"/>
</dbReference>
<dbReference type="InterPro" id="IPR011006">
    <property type="entry name" value="CheY-like_superfamily"/>
</dbReference>
<dbReference type="PANTHER" id="PTHR45228">
    <property type="entry name" value="CYCLIC DI-GMP PHOSPHODIESTERASE TM_0186-RELATED"/>
    <property type="match status" value="1"/>
</dbReference>
<comment type="caution">
    <text evidence="3">The sequence shown here is derived from an EMBL/GenBank/DDBJ whole genome shotgun (WGS) entry which is preliminary data.</text>
</comment>
<organism evidence="3">
    <name type="scientific">Thiolapillus brandeum</name>
    <dbReference type="NCBI Taxonomy" id="1076588"/>
    <lineage>
        <taxon>Bacteria</taxon>
        <taxon>Pseudomonadati</taxon>
        <taxon>Pseudomonadota</taxon>
        <taxon>Gammaproteobacteria</taxon>
        <taxon>Chromatiales</taxon>
        <taxon>Sedimenticolaceae</taxon>
        <taxon>Thiolapillus</taxon>
    </lineage>
</organism>
<evidence type="ECO:0000256" key="1">
    <source>
        <dbReference type="PROSITE-ProRule" id="PRU00169"/>
    </source>
</evidence>
<feature type="modified residue" description="4-aspartylphosphate" evidence="1">
    <location>
        <position position="53"/>
    </location>
</feature>
<dbReference type="CDD" id="cd17569">
    <property type="entry name" value="REC_HupR-like"/>
    <property type="match status" value="1"/>
</dbReference>
<protein>
    <submittedName>
        <fullName evidence="3">Response regulator</fullName>
    </submittedName>
</protein>
<dbReference type="Proteomes" id="UP000886100">
    <property type="component" value="Unassembled WGS sequence"/>
</dbReference>
<dbReference type="Pfam" id="PF00072">
    <property type="entry name" value="Response_reg"/>
    <property type="match status" value="1"/>
</dbReference>
<accession>A0A7C5MZ56</accession>
<dbReference type="EMBL" id="DROM01000132">
    <property type="protein sequence ID" value="HHH13002.1"/>
    <property type="molecule type" value="Genomic_DNA"/>
</dbReference>
<dbReference type="Gene3D" id="1.10.3210.10">
    <property type="entry name" value="Hypothetical protein af1432"/>
    <property type="match status" value="1"/>
</dbReference>
<evidence type="ECO:0000259" key="2">
    <source>
        <dbReference type="PROSITE" id="PS50110"/>
    </source>
</evidence>
<dbReference type="Pfam" id="PF13487">
    <property type="entry name" value="HD_5"/>
    <property type="match status" value="1"/>
</dbReference>
<reference evidence="3" key="1">
    <citation type="journal article" date="2020" name="mSystems">
        <title>Genome- and Community-Level Interaction Insights into Carbon Utilization and Element Cycling Functions of Hydrothermarchaeota in Hydrothermal Sediment.</title>
        <authorList>
            <person name="Zhou Z."/>
            <person name="Liu Y."/>
            <person name="Xu W."/>
            <person name="Pan J."/>
            <person name="Luo Z.H."/>
            <person name="Li M."/>
        </authorList>
    </citation>
    <scope>NUCLEOTIDE SEQUENCE [LARGE SCALE GENOMIC DNA]</scope>
    <source>
        <strain evidence="3">HyVt-535</strain>
    </source>
</reference>
<evidence type="ECO:0000313" key="3">
    <source>
        <dbReference type="EMBL" id="HHH13002.1"/>
    </source>
</evidence>
<feature type="domain" description="Response regulatory" evidence="2">
    <location>
        <begin position="4"/>
        <end position="119"/>
    </location>
</feature>
<name>A0A7C5MZ56_9GAMM</name>
<keyword evidence="1" id="KW-0597">Phosphoprotein</keyword>
<dbReference type="AlphaFoldDB" id="A0A7C5MZ56"/>